<comment type="subcellular location">
    <subcellularLocation>
        <location evidence="1">Nucleus</location>
    </subcellularLocation>
</comment>
<dbReference type="Proteomes" id="UP001396334">
    <property type="component" value="Unassembled WGS sequence"/>
</dbReference>
<dbReference type="InterPro" id="IPR036879">
    <property type="entry name" value="TF_MADSbox_sf"/>
</dbReference>
<keyword evidence="4" id="KW-0804">Transcription</keyword>
<feature type="region of interest" description="Disordered" evidence="6">
    <location>
        <begin position="273"/>
        <end position="301"/>
    </location>
</feature>
<dbReference type="PANTHER" id="PTHR48019">
    <property type="entry name" value="SERUM RESPONSE FACTOR HOMOLOG"/>
    <property type="match status" value="1"/>
</dbReference>
<organism evidence="8 9">
    <name type="scientific">Hibiscus sabdariffa</name>
    <name type="common">roselle</name>
    <dbReference type="NCBI Taxonomy" id="183260"/>
    <lineage>
        <taxon>Eukaryota</taxon>
        <taxon>Viridiplantae</taxon>
        <taxon>Streptophyta</taxon>
        <taxon>Embryophyta</taxon>
        <taxon>Tracheophyta</taxon>
        <taxon>Spermatophyta</taxon>
        <taxon>Magnoliopsida</taxon>
        <taxon>eudicotyledons</taxon>
        <taxon>Gunneridae</taxon>
        <taxon>Pentapetalae</taxon>
        <taxon>rosids</taxon>
        <taxon>malvids</taxon>
        <taxon>Malvales</taxon>
        <taxon>Malvaceae</taxon>
        <taxon>Malvoideae</taxon>
        <taxon>Hibiscus</taxon>
    </lineage>
</organism>
<keyword evidence="3" id="KW-0238">DNA-binding</keyword>
<feature type="compositionally biased region" description="Low complexity" evidence="6">
    <location>
        <begin position="502"/>
        <end position="522"/>
    </location>
</feature>
<evidence type="ECO:0000259" key="7">
    <source>
        <dbReference type="PROSITE" id="PS50066"/>
    </source>
</evidence>
<dbReference type="SMART" id="SM00432">
    <property type="entry name" value="MADS"/>
    <property type="match status" value="1"/>
</dbReference>
<reference evidence="8 9" key="1">
    <citation type="journal article" date="2024" name="G3 (Bethesda)">
        <title>Genome assembly of Hibiscus sabdariffa L. provides insights into metabolisms of medicinal natural products.</title>
        <authorList>
            <person name="Kim T."/>
        </authorList>
    </citation>
    <scope>NUCLEOTIDE SEQUENCE [LARGE SCALE GENOMIC DNA]</scope>
    <source>
        <strain evidence="8">TK-2024</strain>
        <tissue evidence="8">Old leaves</tissue>
    </source>
</reference>
<feature type="region of interest" description="Disordered" evidence="6">
    <location>
        <begin position="496"/>
        <end position="535"/>
    </location>
</feature>
<comment type="caution">
    <text evidence="8">The sequence shown here is derived from an EMBL/GenBank/DDBJ whole genome shotgun (WGS) entry which is preliminary data.</text>
</comment>
<dbReference type="SUPFAM" id="SSF55455">
    <property type="entry name" value="SRF-like"/>
    <property type="match status" value="1"/>
</dbReference>
<dbReference type="Gene3D" id="3.40.1810.10">
    <property type="entry name" value="Transcription factor, MADS-box"/>
    <property type="match status" value="1"/>
</dbReference>
<sequence>MASSWKRKMDDETRIQGALSKRRACLLRKASEISVNCNADIALAAFSPCGRFCKFYTREKMRHVLERYIQLLPEKRHQKYEMENEESASLSQVSCCQKNLQHSLQEIRERKHWSSNSSPINRIFAIPGMVMVYETGYINLEEFHQVLLVHPAALLTYSFIQNLQNRVHTNSSMQQRIMGNPDMPFLPYQQPLRALGTSNLNQSSMGNDNMTSNVHFQHQQQGVLGITSLGQHANNESSECQSNMTSNVQFQPQLQGLLLLGGTLVGHHVKNVPFRGQQNQTPPSYDNHKRYPQNGASPQTSQLQVNPYPMNLLCSPNYNTIQNFDVTPLLDFESPIYNTVQSLDPTRLLNSESPNCNTLQNLDVTPPLDPESPNCNTLENFDVASFFNFESPDYNTLHNLDITPTSISESPNYNTLQDLDVTPTSNSESSNYNIVDNLDVTPPLTSESYSTLQNLDVTPTSNSESPNYNTVQNLDVTPFSNSESISSESFFSLPIHGDDNNVDNGNTDNNSTSINNTIGNNDTNEEENPQPESPCSMFISNLLSISSKAFFSIPSMKMITM</sequence>
<evidence type="ECO:0000256" key="4">
    <source>
        <dbReference type="ARBA" id="ARBA00023163"/>
    </source>
</evidence>
<dbReference type="EMBL" id="JBBPBN010000005">
    <property type="protein sequence ID" value="KAK9037708.1"/>
    <property type="molecule type" value="Genomic_DNA"/>
</dbReference>
<evidence type="ECO:0000256" key="5">
    <source>
        <dbReference type="ARBA" id="ARBA00023242"/>
    </source>
</evidence>
<keyword evidence="5" id="KW-0539">Nucleus</keyword>
<dbReference type="InterPro" id="IPR002100">
    <property type="entry name" value="TF_MADSbox"/>
</dbReference>
<evidence type="ECO:0000256" key="6">
    <source>
        <dbReference type="SAM" id="MobiDB-lite"/>
    </source>
</evidence>
<gene>
    <name evidence="8" type="ORF">V6N11_022610</name>
</gene>
<evidence type="ECO:0000256" key="3">
    <source>
        <dbReference type="ARBA" id="ARBA00023125"/>
    </source>
</evidence>
<dbReference type="Pfam" id="PF00319">
    <property type="entry name" value="SRF-TF"/>
    <property type="match status" value="1"/>
</dbReference>
<accession>A0ABR2TJQ4</accession>
<keyword evidence="9" id="KW-1185">Reference proteome</keyword>
<evidence type="ECO:0000313" key="9">
    <source>
        <dbReference type="Proteomes" id="UP001396334"/>
    </source>
</evidence>
<evidence type="ECO:0000313" key="8">
    <source>
        <dbReference type="EMBL" id="KAK9037708.1"/>
    </source>
</evidence>
<keyword evidence="2" id="KW-0805">Transcription regulation</keyword>
<protein>
    <recommendedName>
        <fullName evidence="7">MADS-box domain-containing protein</fullName>
    </recommendedName>
</protein>
<dbReference type="PROSITE" id="PS50066">
    <property type="entry name" value="MADS_BOX_2"/>
    <property type="match status" value="1"/>
</dbReference>
<feature type="domain" description="MADS-box" evidence="7">
    <location>
        <begin position="7"/>
        <end position="59"/>
    </location>
</feature>
<proteinExistence type="predicted"/>
<name>A0ABR2TJQ4_9ROSI</name>
<evidence type="ECO:0000256" key="1">
    <source>
        <dbReference type="ARBA" id="ARBA00004123"/>
    </source>
</evidence>
<dbReference type="InterPro" id="IPR050142">
    <property type="entry name" value="MADS-box/MEF2_TF"/>
</dbReference>
<evidence type="ECO:0000256" key="2">
    <source>
        <dbReference type="ARBA" id="ARBA00023015"/>
    </source>
</evidence>